<protein>
    <recommendedName>
        <fullName evidence="5">IBR domain-containing protein</fullName>
    </recommendedName>
</protein>
<evidence type="ECO:0000256" key="1">
    <source>
        <dbReference type="ARBA" id="ARBA00022723"/>
    </source>
</evidence>
<dbReference type="Gene3D" id="1.20.120.1750">
    <property type="match status" value="1"/>
</dbReference>
<accession>A0A5J9UW79</accession>
<feature type="domain" description="IBR" evidence="5">
    <location>
        <begin position="14"/>
        <end position="73"/>
    </location>
</feature>
<comment type="caution">
    <text evidence="6">The sequence shown here is derived from an EMBL/GenBank/DDBJ whole genome shotgun (WGS) entry which is preliminary data.</text>
</comment>
<gene>
    <name evidence="6" type="ORF">EJB05_30157</name>
</gene>
<keyword evidence="1" id="KW-0479">Metal-binding</keyword>
<proteinExistence type="predicted"/>
<feature type="non-terminal residue" evidence="6">
    <location>
        <position position="1"/>
    </location>
</feature>
<dbReference type="GO" id="GO:0008270">
    <property type="term" value="F:zinc ion binding"/>
    <property type="evidence" value="ECO:0007669"/>
    <property type="project" value="UniProtKB-KW"/>
</dbReference>
<name>A0A5J9UW79_9POAL</name>
<dbReference type="OrthoDB" id="9977870at2759"/>
<keyword evidence="2" id="KW-0863">Zinc-finger</keyword>
<dbReference type="SUPFAM" id="SSF57850">
    <property type="entry name" value="RING/U-box"/>
    <property type="match status" value="1"/>
</dbReference>
<dbReference type="InterPro" id="IPR002867">
    <property type="entry name" value="IBR_dom"/>
</dbReference>
<dbReference type="Pfam" id="PF01485">
    <property type="entry name" value="IBR"/>
    <property type="match status" value="1"/>
</dbReference>
<sequence length="129" mass="15103">MVERIREGQIPPAQKIYCPYPKCSALMSLSELIHPMQESSSKYTPVDAATLRKCGYEFCYTCGKEWKEKKATCTCPLWEERNIIRNDMDEDDDMDEEEDYYYDDVYYGGRQGPPFNNLVYAPLNGWVVR</sequence>
<keyword evidence="4" id="KW-0862">Zinc</keyword>
<keyword evidence="3" id="KW-0833">Ubl conjugation pathway</keyword>
<evidence type="ECO:0000259" key="5">
    <source>
        <dbReference type="Pfam" id="PF01485"/>
    </source>
</evidence>
<dbReference type="EMBL" id="RWGY01000013">
    <property type="protein sequence ID" value="TVU27538.1"/>
    <property type="molecule type" value="Genomic_DNA"/>
</dbReference>
<dbReference type="AlphaFoldDB" id="A0A5J9UW79"/>
<evidence type="ECO:0000256" key="4">
    <source>
        <dbReference type="ARBA" id="ARBA00022833"/>
    </source>
</evidence>
<keyword evidence="7" id="KW-1185">Reference proteome</keyword>
<evidence type="ECO:0000313" key="7">
    <source>
        <dbReference type="Proteomes" id="UP000324897"/>
    </source>
</evidence>
<dbReference type="Proteomes" id="UP000324897">
    <property type="component" value="Chromosome 2"/>
</dbReference>
<dbReference type="Gramene" id="TVU27538">
    <property type="protein sequence ID" value="TVU27538"/>
    <property type="gene ID" value="EJB05_30157"/>
</dbReference>
<organism evidence="6 7">
    <name type="scientific">Eragrostis curvula</name>
    <name type="common">weeping love grass</name>
    <dbReference type="NCBI Taxonomy" id="38414"/>
    <lineage>
        <taxon>Eukaryota</taxon>
        <taxon>Viridiplantae</taxon>
        <taxon>Streptophyta</taxon>
        <taxon>Embryophyta</taxon>
        <taxon>Tracheophyta</taxon>
        <taxon>Spermatophyta</taxon>
        <taxon>Magnoliopsida</taxon>
        <taxon>Liliopsida</taxon>
        <taxon>Poales</taxon>
        <taxon>Poaceae</taxon>
        <taxon>PACMAD clade</taxon>
        <taxon>Chloridoideae</taxon>
        <taxon>Eragrostideae</taxon>
        <taxon>Eragrostidinae</taxon>
        <taxon>Eragrostis</taxon>
    </lineage>
</organism>
<evidence type="ECO:0000313" key="6">
    <source>
        <dbReference type="EMBL" id="TVU27538.1"/>
    </source>
</evidence>
<evidence type="ECO:0000256" key="2">
    <source>
        <dbReference type="ARBA" id="ARBA00022771"/>
    </source>
</evidence>
<evidence type="ECO:0000256" key="3">
    <source>
        <dbReference type="ARBA" id="ARBA00022786"/>
    </source>
</evidence>
<reference evidence="6 7" key="1">
    <citation type="journal article" date="2019" name="Sci. Rep.">
        <title>A high-quality genome of Eragrostis curvula grass provides insights into Poaceae evolution and supports new strategies to enhance forage quality.</title>
        <authorList>
            <person name="Carballo J."/>
            <person name="Santos B.A.C.M."/>
            <person name="Zappacosta D."/>
            <person name="Garbus I."/>
            <person name="Selva J.P."/>
            <person name="Gallo C.A."/>
            <person name="Diaz A."/>
            <person name="Albertini E."/>
            <person name="Caccamo M."/>
            <person name="Echenique V."/>
        </authorList>
    </citation>
    <scope>NUCLEOTIDE SEQUENCE [LARGE SCALE GENOMIC DNA]</scope>
    <source>
        <strain evidence="7">cv. Victoria</strain>
        <tissue evidence="6">Leaf</tissue>
    </source>
</reference>